<dbReference type="EMBL" id="JAGKQM010000005">
    <property type="protein sequence ID" value="KAH0926237.1"/>
    <property type="molecule type" value="Genomic_DNA"/>
</dbReference>
<keyword evidence="1" id="KW-0472">Membrane</keyword>
<evidence type="ECO:0000313" key="4">
    <source>
        <dbReference type="Proteomes" id="UP000824890"/>
    </source>
</evidence>
<evidence type="ECO:0000256" key="1">
    <source>
        <dbReference type="SAM" id="Phobius"/>
    </source>
</evidence>
<organism evidence="3 4">
    <name type="scientific">Brassica napus</name>
    <name type="common">Rape</name>
    <dbReference type="NCBI Taxonomy" id="3708"/>
    <lineage>
        <taxon>Eukaryota</taxon>
        <taxon>Viridiplantae</taxon>
        <taxon>Streptophyta</taxon>
        <taxon>Embryophyta</taxon>
        <taxon>Tracheophyta</taxon>
        <taxon>Spermatophyta</taxon>
        <taxon>Magnoliopsida</taxon>
        <taxon>eudicotyledons</taxon>
        <taxon>Gunneridae</taxon>
        <taxon>Pentapetalae</taxon>
        <taxon>rosids</taxon>
        <taxon>malvids</taxon>
        <taxon>Brassicales</taxon>
        <taxon>Brassicaceae</taxon>
        <taxon>Brassiceae</taxon>
        <taxon>Brassica</taxon>
    </lineage>
</organism>
<proteinExistence type="predicted"/>
<reference evidence="3 4" key="1">
    <citation type="submission" date="2021-05" db="EMBL/GenBank/DDBJ databases">
        <title>Genome Assembly of Synthetic Allotetraploid Brassica napus Reveals Homoeologous Exchanges between Subgenomes.</title>
        <authorList>
            <person name="Davis J.T."/>
        </authorList>
    </citation>
    <scope>NUCLEOTIDE SEQUENCE [LARGE SCALE GENOMIC DNA]</scope>
    <source>
        <strain evidence="4">cv. Da-Ae</strain>
        <tissue evidence="3">Seedling</tissue>
    </source>
</reference>
<dbReference type="PANTHER" id="PTHR33248">
    <property type="entry name" value="ZINC ION-BINDING PROTEIN"/>
    <property type="match status" value="1"/>
</dbReference>
<dbReference type="Pfam" id="PF25464">
    <property type="entry name" value="DUF7900"/>
    <property type="match status" value="1"/>
</dbReference>
<sequence>MSSSEISSYASIVANSNKEAPLCHCSQWTHKCISWSDDNPGRRYFNCEDHGFVVWYDKAPPCLWQKQSLIESRDKIRRQTHEIKALHDAIVIFPTTDLLKAIEDLVKSQNVESEKRYHRFVVSTWRGFVVAAAVIVYMLKN</sequence>
<feature type="domain" description="DUF7900" evidence="2">
    <location>
        <begin position="61"/>
        <end position="91"/>
    </location>
</feature>
<keyword evidence="1" id="KW-1133">Transmembrane helix</keyword>
<keyword evidence="1" id="KW-0812">Transmembrane</keyword>
<accession>A0ABQ8DA66</accession>
<name>A0ABQ8DA66_BRANA</name>
<evidence type="ECO:0000313" key="3">
    <source>
        <dbReference type="EMBL" id="KAH0926237.1"/>
    </source>
</evidence>
<dbReference type="Proteomes" id="UP000824890">
    <property type="component" value="Unassembled WGS sequence"/>
</dbReference>
<dbReference type="InterPro" id="IPR057222">
    <property type="entry name" value="DUF7900"/>
</dbReference>
<keyword evidence="4" id="KW-1185">Reference proteome</keyword>
<feature type="transmembrane region" description="Helical" evidence="1">
    <location>
        <begin position="120"/>
        <end position="139"/>
    </location>
</feature>
<protein>
    <recommendedName>
        <fullName evidence="2">DUF7900 domain-containing protein</fullName>
    </recommendedName>
</protein>
<comment type="caution">
    <text evidence="3">The sequence shown here is derived from an EMBL/GenBank/DDBJ whole genome shotgun (WGS) entry which is preliminary data.</text>
</comment>
<evidence type="ECO:0000259" key="2">
    <source>
        <dbReference type="Pfam" id="PF25464"/>
    </source>
</evidence>
<gene>
    <name evidence="3" type="ORF">HID58_018493</name>
</gene>